<sequence>MDAANPSSLALDVSANPNAPADAVRVARPSGPARPIVFASPHSGRHYTSEMQSLTCLTLDQLRRSEDAYVDTLIASAPEFGAHLVTAQFPRVFVDPNRGPWELDPGMFSDRLPDQTAPVSRRAASGLGVVPRIGVEGRALYRRRLRYAEARSRIERFYEPYHATLEGLLSGLRGTHGFVLAIDMHSMPDASARGVDFVLGDRFGSSCDPRVTDRVEAVLRDQGYVTVRNIPYAGGYTTEHYGRPADGVHVIQIEINRSLYLDEARVAMAPGFPGFEAEMRKIVRELTHTDWSACVPA</sequence>
<dbReference type="Pfam" id="PF05013">
    <property type="entry name" value="FGase"/>
    <property type="match status" value="1"/>
</dbReference>
<dbReference type="RefSeq" id="WP_271187014.1">
    <property type="nucleotide sequence ID" value="NZ_BSFE01000005.1"/>
</dbReference>
<evidence type="ECO:0000313" key="1">
    <source>
        <dbReference type="EMBL" id="GLK52652.1"/>
    </source>
</evidence>
<reference evidence="1" key="2">
    <citation type="submission" date="2023-01" db="EMBL/GenBank/DDBJ databases">
        <authorList>
            <person name="Sun Q."/>
            <person name="Evtushenko L."/>
        </authorList>
    </citation>
    <scope>NUCLEOTIDE SEQUENCE</scope>
    <source>
        <strain evidence="1">VKM B-1513</strain>
    </source>
</reference>
<dbReference type="Gene3D" id="3.40.630.40">
    <property type="entry name" value="Zn-dependent exopeptidases"/>
    <property type="match status" value="1"/>
</dbReference>
<proteinExistence type="predicted"/>
<reference evidence="1" key="1">
    <citation type="journal article" date="2014" name="Int. J. Syst. Evol. Microbiol.">
        <title>Complete genome sequence of Corynebacterium casei LMG S-19264T (=DSM 44701T), isolated from a smear-ripened cheese.</title>
        <authorList>
            <consortium name="US DOE Joint Genome Institute (JGI-PGF)"/>
            <person name="Walter F."/>
            <person name="Albersmeier A."/>
            <person name="Kalinowski J."/>
            <person name="Ruckert C."/>
        </authorList>
    </citation>
    <scope>NUCLEOTIDE SEQUENCE</scope>
    <source>
        <strain evidence="1">VKM B-1513</strain>
    </source>
</reference>
<dbReference type="EMBL" id="BSFE01000005">
    <property type="protein sequence ID" value="GLK52652.1"/>
    <property type="molecule type" value="Genomic_DNA"/>
</dbReference>
<gene>
    <name evidence="1" type="ORF">GCM10017621_21600</name>
</gene>
<dbReference type="AlphaFoldDB" id="A0A9W6ILR8"/>
<name>A0A9W6ILR8_9PROT</name>
<accession>A0A9W6ILR8</accession>
<dbReference type="InterPro" id="IPR007709">
    <property type="entry name" value="N-FG_amidohydro"/>
</dbReference>
<evidence type="ECO:0000313" key="2">
    <source>
        <dbReference type="Proteomes" id="UP001143486"/>
    </source>
</evidence>
<keyword evidence="2" id="KW-1185">Reference proteome</keyword>
<comment type="caution">
    <text evidence="1">The sequence shown here is derived from an EMBL/GenBank/DDBJ whole genome shotgun (WGS) entry which is preliminary data.</text>
</comment>
<organism evidence="1 2">
    <name type="scientific">Maricaulis virginensis</name>
    <dbReference type="NCBI Taxonomy" id="144022"/>
    <lineage>
        <taxon>Bacteria</taxon>
        <taxon>Pseudomonadati</taxon>
        <taxon>Pseudomonadota</taxon>
        <taxon>Alphaproteobacteria</taxon>
        <taxon>Maricaulales</taxon>
        <taxon>Maricaulaceae</taxon>
        <taxon>Maricaulis</taxon>
    </lineage>
</organism>
<dbReference type="SUPFAM" id="SSF53187">
    <property type="entry name" value="Zn-dependent exopeptidases"/>
    <property type="match status" value="1"/>
</dbReference>
<dbReference type="Proteomes" id="UP001143486">
    <property type="component" value="Unassembled WGS sequence"/>
</dbReference>
<protein>
    <submittedName>
        <fullName evidence="1">N-formylglutamate deformylase</fullName>
    </submittedName>
</protein>